<sequence length="329" mass="35424">MAPYARTLWDAARNEGVAESLLLAAAPMPQGEADMPLADYLAMFEAALIATDPLFGWRLGQQVKPTTYGVNGILLLACPTLGLALEQVLRFEALVHDLGRSSLLQQEGVAVYSWRNDMASHAVAGALAESVFSGIKTCAEWLAGRPVMPIALEFTHAAPRGSSLASLAGVEVAYGCPINRVLFPAELLALPIPQANNGLLPLLQGHAEALLRERHQTEPAIVGQVRQVVLNNLGEGGLKLADVAQALHLSTRTLQRRLTEAGMAFQDLLDTTRHELARHYLASSAMPIGEIAYLLGYRDPAAFHHAFKGWQGEGPGSFRGRSQRTESPL</sequence>
<feature type="domain" description="HTH araC/xylS-type" evidence="4">
    <location>
        <begin position="223"/>
        <end position="321"/>
    </location>
</feature>
<keyword evidence="3" id="KW-0804">Transcription</keyword>
<dbReference type="SUPFAM" id="SSF46689">
    <property type="entry name" value="Homeodomain-like"/>
    <property type="match status" value="1"/>
</dbReference>
<dbReference type="EMBL" id="BSOG01000004">
    <property type="protein sequence ID" value="GLR14232.1"/>
    <property type="molecule type" value="Genomic_DNA"/>
</dbReference>
<dbReference type="Pfam" id="PF12833">
    <property type="entry name" value="HTH_18"/>
    <property type="match status" value="1"/>
</dbReference>
<evidence type="ECO:0000256" key="3">
    <source>
        <dbReference type="ARBA" id="ARBA00023163"/>
    </source>
</evidence>
<proteinExistence type="predicted"/>
<organism evidence="5 6">
    <name type="scientific">Chitinimonas prasina</name>
    <dbReference type="NCBI Taxonomy" id="1434937"/>
    <lineage>
        <taxon>Bacteria</taxon>
        <taxon>Pseudomonadati</taxon>
        <taxon>Pseudomonadota</taxon>
        <taxon>Betaproteobacteria</taxon>
        <taxon>Neisseriales</taxon>
        <taxon>Chitinibacteraceae</taxon>
        <taxon>Chitinimonas</taxon>
    </lineage>
</organism>
<dbReference type="Pfam" id="PF12625">
    <property type="entry name" value="Arabinose_bd"/>
    <property type="match status" value="1"/>
</dbReference>
<dbReference type="PANTHER" id="PTHR47894">
    <property type="entry name" value="HTH-TYPE TRANSCRIPTIONAL REGULATOR GADX"/>
    <property type="match status" value="1"/>
</dbReference>
<dbReference type="InterPro" id="IPR018060">
    <property type="entry name" value="HTH_AraC"/>
</dbReference>
<dbReference type="Proteomes" id="UP001156706">
    <property type="component" value="Unassembled WGS sequence"/>
</dbReference>
<keyword evidence="6" id="KW-1185">Reference proteome</keyword>
<gene>
    <name evidence="5" type="primary">oruR_1</name>
    <name evidence="5" type="ORF">GCM10007907_30220</name>
</gene>
<protein>
    <submittedName>
        <fullName evidence="5">AraC family transcriptional regulator</fullName>
    </submittedName>
</protein>
<dbReference type="InterPro" id="IPR009057">
    <property type="entry name" value="Homeodomain-like_sf"/>
</dbReference>
<evidence type="ECO:0000256" key="1">
    <source>
        <dbReference type="ARBA" id="ARBA00023015"/>
    </source>
</evidence>
<keyword evidence="2" id="KW-0238">DNA-binding</keyword>
<evidence type="ECO:0000259" key="4">
    <source>
        <dbReference type="PROSITE" id="PS01124"/>
    </source>
</evidence>
<dbReference type="PROSITE" id="PS01124">
    <property type="entry name" value="HTH_ARAC_FAMILY_2"/>
    <property type="match status" value="1"/>
</dbReference>
<accession>A0ABQ5YKJ5</accession>
<dbReference type="PANTHER" id="PTHR47894:SF1">
    <property type="entry name" value="HTH-TYPE TRANSCRIPTIONAL REGULATOR VQSM"/>
    <property type="match status" value="1"/>
</dbReference>
<evidence type="ECO:0000313" key="5">
    <source>
        <dbReference type="EMBL" id="GLR14232.1"/>
    </source>
</evidence>
<keyword evidence="1" id="KW-0805">Transcription regulation</keyword>
<comment type="caution">
    <text evidence="5">The sequence shown here is derived from an EMBL/GenBank/DDBJ whole genome shotgun (WGS) entry which is preliminary data.</text>
</comment>
<name>A0ABQ5YKJ5_9NEIS</name>
<evidence type="ECO:0000313" key="6">
    <source>
        <dbReference type="Proteomes" id="UP001156706"/>
    </source>
</evidence>
<dbReference type="SMART" id="SM00342">
    <property type="entry name" value="HTH_ARAC"/>
    <property type="match status" value="1"/>
</dbReference>
<reference evidence="6" key="1">
    <citation type="journal article" date="2019" name="Int. J. Syst. Evol. Microbiol.">
        <title>The Global Catalogue of Microorganisms (GCM) 10K type strain sequencing project: providing services to taxonomists for standard genome sequencing and annotation.</title>
        <authorList>
            <consortium name="The Broad Institute Genomics Platform"/>
            <consortium name="The Broad Institute Genome Sequencing Center for Infectious Disease"/>
            <person name="Wu L."/>
            <person name="Ma J."/>
        </authorList>
    </citation>
    <scope>NUCLEOTIDE SEQUENCE [LARGE SCALE GENOMIC DNA]</scope>
    <source>
        <strain evidence="6">NBRC 110044</strain>
    </source>
</reference>
<dbReference type="InterPro" id="IPR032687">
    <property type="entry name" value="AraC-type_N"/>
</dbReference>
<evidence type="ECO:0000256" key="2">
    <source>
        <dbReference type="ARBA" id="ARBA00023125"/>
    </source>
</evidence>
<dbReference type="Gene3D" id="1.10.10.60">
    <property type="entry name" value="Homeodomain-like"/>
    <property type="match status" value="1"/>
</dbReference>